<proteinExistence type="predicted"/>
<keyword evidence="1" id="KW-0732">Signal</keyword>
<evidence type="ECO:0000313" key="3">
    <source>
        <dbReference type="EMBL" id="MEA5139601.1"/>
    </source>
</evidence>
<dbReference type="Pfam" id="PF06439">
    <property type="entry name" value="3keto-disac_hyd"/>
    <property type="match status" value="2"/>
</dbReference>
<feature type="chain" id="PRO_5047220136" evidence="1">
    <location>
        <begin position="22"/>
        <end position="451"/>
    </location>
</feature>
<dbReference type="RefSeq" id="WP_323296755.1">
    <property type="nucleotide sequence ID" value="NZ_JAYFUM010000010.1"/>
</dbReference>
<feature type="domain" description="3-keto-alpha-glucoside-1,2-lyase/3-keto-2-hydroxy-glucal hydratase" evidence="2">
    <location>
        <begin position="24"/>
        <end position="211"/>
    </location>
</feature>
<name>A0ABU5Q9V4_9BACT</name>
<evidence type="ECO:0000256" key="1">
    <source>
        <dbReference type="SAM" id="SignalP"/>
    </source>
</evidence>
<sequence>MKQKFLSTLFIVTVLSFSAFSQEKWTKLFDGKTLNGFKQLGGKAKYSVRNGEIVGTTVKDTPNSFLATEKEYGDFILELELNVAEGMNSGIQFRSLSNPDYQNGRVHGYQAEVDPSDRAWSGGIYDEARRDWLYIPNINPEAKKAFKRNGQWNKYRIEAIGNVIRTWVNDVPVANLVDDMTAKGFIALQVHAIYANMTEGMEIRWRNIRIQTENLKPRPTDNTPVINLTLNTLSEQEKAQGVKLLFNGKDFTGWRGVHQTTMPTIHWKVVDGTINVSPSDGSETGNDIVTTEQYGAFELTFEFKLTDGANSGVKYFVNEAFDSNGKSGIGLEYQVLDDEKHPDAKLGAVGNRTMSSLYDLIPSYKLDKRFQRKIGEWNQARVVVLPNNIVQHWLNGFKVVEYERNSNIFKALVARSKYAKYDGFGAAEKGNILIQDHGDNVSFKNIKIKTL</sequence>
<organism evidence="3 4">
    <name type="scientific">Arcicella rigui</name>
    <dbReference type="NCBI Taxonomy" id="797020"/>
    <lineage>
        <taxon>Bacteria</taxon>
        <taxon>Pseudomonadati</taxon>
        <taxon>Bacteroidota</taxon>
        <taxon>Cytophagia</taxon>
        <taxon>Cytophagales</taxon>
        <taxon>Flectobacillaceae</taxon>
        <taxon>Arcicella</taxon>
    </lineage>
</organism>
<protein>
    <submittedName>
        <fullName evidence="3">DUF1080 domain-containing protein</fullName>
    </submittedName>
</protein>
<gene>
    <name evidence="3" type="ORF">VB248_10660</name>
</gene>
<feature type="domain" description="3-keto-alpha-glucoside-1,2-lyase/3-keto-2-hydroxy-glucal hydratase" evidence="2">
    <location>
        <begin position="243"/>
        <end position="449"/>
    </location>
</feature>
<reference evidence="3 4" key="1">
    <citation type="submission" date="2023-12" db="EMBL/GenBank/DDBJ databases">
        <title>Novel species of the genus Arcicella isolated from rivers.</title>
        <authorList>
            <person name="Lu H."/>
        </authorList>
    </citation>
    <scope>NUCLEOTIDE SEQUENCE [LARGE SCALE GENOMIC DNA]</scope>
    <source>
        <strain evidence="3 4">KCTC 23307</strain>
    </source>
</reference>
<dbReference type="Proteomes" id="UP001302949">
    <property type="component" value="Unassembled WGS sequence"/>
</dbReference>
<dbReference type="InterPro" id="IPR010496">
    <property type="entry name" value="AL/BT2_dom"/>
</dbReference>
<feature type="signal peptide" evidence="1">
    <location>
        <begin position="1"/>
        <end position="21"/>
    </location>
</feature>
<evidence type="ECO:0000313" key="4">
    <source>
        <dbReference type="Proteomes" id="UP001302949"/>
    </source>
</evidence>
<comment type="caution">
    <text evidence="3">The sequence shown here is derived from an EMBL/GenBank/DDBJ whole genome shotgun (WGS) entry which is preliminary data.</text>
</comment>
<dbReference type="EMBL" id="JAYFUM010000010">
    <property type="protein sequence ID" value="MEA5139601.1"/>
    <property type="molecule type" value="Genomic_DNA"/>
</dbReference>
<keyword evidence="4" id="KW-1185">Reference proteome</keyword>
<evidence type="ECO:0000259" key="2">
    <source>
        <dbReference type="Pfam" id="PF06439"/>
    </source>
</evidence>
<accession>A0ABU5Q9V4</accession>
<dbReference type="Gene3D" id="2.60.120.560">
    <property type="entry name" value="Exo-inulinase, domain 1"/>
    <property type="match status" value="2"/>
</dbReference>